<gene>
    <name evidence="1" type="ORF">ASZ90_009235</name>
</gene>
<dbReference type="EMBL" id="LNQE01001113">
    <property type="protein sequence ID" value="KUG21017.1"/>
    <property type="molecule type" value="Genomic_DNA"/>
</dbReference>
<evidence type="ECO:0000313" key="1">
    <source>
        <dbReference type="EMBL" id="KUG21017.1"/>
    </source>
</evidence>
<protein>
    <submittedName>
        <fullName evidence="1">Uncharacterized protein</fullName>
    </submittedName>
</protein>
<comment type="caution">
    <text evidence="1">The sequence shown here is derived from an EMBL/GenBank/DDBJ whole genome shotgun (WGS) entry which is preliminary data.</text>
</comment>
<name>A0A0W8FJI9_9ZZZZ</name>
<organism evidence="1">
    <name type="scientific">hydrocarbon metagenome</name>
    <dbReference type="NCBI Taxonomy" id="938273"/>
    <lineage>
        <taxon>unclassified sequences</taxon>
        <taxon>metagenomes</taxon>
        <taxon>ecological metagenomes</taxon>
    </lineage>
</organism>
<sequence length="79" mass="8486">MRCGYTGSRMLQKTQRFSSGAYAALPGASSAFYMNMGGAARHPPSFDMLAASGIIGFHRKFPPSCRVDLTLLTISCLHA</sequence>
<dbReference type="AlphaFoldDB" id="A0A0W8FJI9"/>
<accession>A0A0W8FJI9</accession>
<reference evidence="1" key="1">
    <citation type="journal article" date="2015" name="Proc. Natl. Acad. Sci. U.S.A.">
        <title>Networks of energetic and metabolic interactions define dynamics in microbial communities.</title>
        <authorList>
            <person name="Embree M."/>
            <person name="Liu J.K."/>
            <person name="Al-Bassam M.M."/>
            <person name="Zengler K."/>
        </authorList>
    </citation>
    <scope>NUCLEOTIDE SEQUENCE</scope>
</reference>
<proteinExistence type="predicted"/>